<feature type="domain" description="Mce/MlaD" evidence="8">
    <location>
        <begin position="146"/>
        <end position="206"/>
    </location>
</feature>
<keyword evidence="5" id="KW-1133">Transmembrane helix</keyword>
<keyword evidence="10" id="KW-1185">Reference proteome</keyword>
<gene>
    <name evidence="9" type="ORF">BMG03_02140</name>
</gene>
<dbReference type="PANTHER" id="PTHR30462">
    <property type="entry name" value="INTERMEMBRANE TRANSPORT PROTEIN PQIB-RELATED"/>
    <property type="match status" value="1"/>
</dbReference>
<dbReference type="PANTHER" id="PTHR30462:SF0">
    <property type="entry name" value="INTERMEMBRANE TRANSPORT PROTEIN YEBT"/>
    <property type="match status" value="1"/>
</dbReference>
<dbReference type="EMBL" id="CP019437">
    <property type="protein sequence ID" value="AQS49662.1"/>
    <property type="molecule type" value="Genomic_DNA"/>
</dbReference>
<keyword evidence="2" id="KW-1003">Cell membrane</keyword>
<keyword evidence="6" id="KW-0472">Membrane</keyword>
<accession>A0ABM6ILI6</accession>
<evidence type="ECO:0000259" key="8">
    <source>
        <dbReference type="Pfam" id="PF02470"/>
    </source>
</evidence>
<reference evidence="9 10" key="1">
    <citation type="submission" date="2017-01" db="EMBL/GenBank/DDBJ databases">
        <title>The complete genome sequence of a sulfur-oxidizing marine bacterium Thioclava sp. 25B10_4T.</title>
        <authorList>
            <person name="Liu Y."/>
            <person name="Lai Q."/>
            <person name="Shao Z."/>
        </authorList>
    </citation>
    <scope>NUCLEOTIDE SEQUENCE [LARGE SCALE GENOMIC DNA]</scope>
    <source>
        <strain evidence="9 10">25B10_4</strain>
    </source>
</reference>
<organism evidence="9 10">
    <name type="scientific">Thioclava nitratireducens</name>
    <dbReference type="NCBI Taxonomy" id="1915078"/>
    <lineage>
        <taxon>Bacteria</taxon>
        <taxon>Pseudomonadati</taxon>
        <taxon>Pseudomonadota</taxon>
        <taxon>Alphaproteobacteria</taxon>
        <taxon>Rhodobacterales</taxon>
        <taxon>Paracoccaceae</taxon>
        <taxon>Thioclava</taxon>
    </lineage>
</organism>
<feature type="domain" description="Mce/MlaD" evidence="8">
    <location>
        <begin position="277"/>
        <end position="377"/>
    </location>
</feature>
<evidence type="ECO:0000256" key="7">
    <source>
        <dbReference type="SAM" id="Coils"/>
    </source>
</evidence>
<dbReference type="InterPro" id="IPR003399">
    <property type="entry name" value="Mce/MlaD"/>
</dbReference>
<protein>
    <recommendedName>
        <fullName evidence="8">Mce/MlaD domain-containing protein</fullName>
    </recommendedName>
</protein>
<sequence>MWTRLSVVWIVPLIALLITLGVAWKTVADRGELIHIDFKDATGVEVGTPLKFREVEVGKVESVSFTHDLEQVRLGVRLDNEVAPYVDQDAKFWLVRPEVSARGIQNLGTVLSGTYIEGFWNNKPNGSQTLFQGLDKPPVSPDPSKGTIIELRAKDAGGIVDGAPVLYHGLTVGHLQNLRLDDDGSGVIVDAFIEAPHNKLLTTQTRFWDTSGFSVKFDTSGLSLDVRSLATLVQGGVEFDTFTSGGGIVEDQQAFRLYDSKDTAENSVFQSDVVDPPKYTLLFDDPVQGLEVGSKVQFRGVEAGEVTALAIKIRKDSTGQRYAQQQLTIALSPDRLGLSRDAGEEAVTQFLQGEIQNGLRARIANTGLLGGTMVIELTDVPDLPNAEMNLDADPYPTIPTAPAAENDLAKSAKGVFKRIEGLPIEEVMNSAIRTLDSISAVAESEDTRKVPRELSGLLEQLKTFATDLNNKDAADKTVSALDRVTEAASSVLEEISGLDKTLASADRAASAIADMPLKDLGDKLDTILASIDALLNKPGTQDLPQSLNDTLTQTAAILNQLKEANAADKLNQTLDAAQNAANSVSKASDRLPELTQKLQSLVDQAQALVATYGRGSNFSNETLSTLRELRRAISNIGSLARMIERNPQSFILGR</sequence>
<evidence type="ECO:0000313" key="9">
    <source>
        <dbReference type="EMBL" id="AQS49662.1"/>
    </source>
</evidence>
<feature type="domain" description="Mce/MlaD" evidence="8">
    <location>
        <begin position="31"/>
        <end position="117"/>
    </location>
</feature>
<name>A0ABM6ILI6_9RHOB</name>
<evidence type="ECO:0000256" key="4">
    <source>
        <dbReference type="ARBA" id="ARBA00022692"/>
    </source>
</evidence>
<evidence type="ECO:0000256" key="5">
    <source>
        <dbReference type="ARBA" id="ARBA00022989"/>
    </source>
</evidence>
<evidence type="ECO:0000256" key="1">
    <source>
        <dbReference type="ARBA" id="ARBA00004533"/>
    </source>
</evidence>
<proteinExistence type="predicted"/>
<keyword evidence="3" id="KW-0997">Cell inner membrane</keyword>
<dbReference type="InterPro" id="IPR051800">
    <property type="entry name" value="PqiA-PqiB_transport"/>
</dbReference>
<keyword evidence="4" id="KW-0812">Transmembrane</keyword>
<dbReference type="Proteomes" id="UP000185622">
    <property type="component" value="Chromosome"/>
</dbReference>
<feature type="coiled-coil region" evidence="7">
    <location>
        <begin position="567"/>
        <end position="604"/>
    </location>
</feature>
<keyword evidence="7" id="KW-0175">Coiled coil</keyword>
<evidence type="ECO:0000256" key="6">
    <source>
        <dbReference type="ARBA" id="ARBA00023136"/>
    </source>
</evidence>
<comment type="subcellular location">
    <subcellularLocation>
        <location evidence="1">Cell inner membrane</location>
    </subcellularLocation>
</comment>
<dbReference type="Pfam" id="PF02470">
    <property type="entry name" value="MlaD"/>
    <property type="match status" value="3"/>
</dbReference>
<evidence type="ECO:0000256" key="3">
    <source>
        <dbReference type="ARBA" id="ARBA00022519"/>
    </source>
</evidence>
<evidence type="ECO:0000313" key="10">
    <source>
        <dbReference type="Proteomes" id="UP000185622"/>
    </source>
</evidence>
<evidence type="ECO:0000256" key="2">
    <source>
        <dbReference type="ARBA" id="ARBA00022475"/>
    </source>
</evidence>